<feature type="transmembrane region" description="Helical" evidence="6">
    <location>
        <begin position="330"/>
        <end position="356"/>
    </location>
</feature>
<dbReference type="PANTHER" id="PTHR23538">
    <property type="entry name" value="44.5 KD BACTERIOCHLOROPHYLL SYNTHASE SUBUNIT"/>
    <property type="match status" value="1"/>
</dbReference>
<protein>
    <submittedName>
        <fullName evidence="7">BCD family MFS transporter</fullName>
    </submittedName>
</protein>
<feature type="transmembrane region" description="Helical" evidence="6">
    <location>
        <begin position="272"/>
        <end position="293"/>
    </location>
</feature>
<evidence type="ECO:0000256" key="2">
    <source>
        <dbReference type="ARBA" id="ARBA00008412"/>
    </source>
</evidence>
<feature type="transmembrane region" description="Helical" evidence="6">
    <location>
        <begin position="395"/>
        <end position="418"/>
    </location>
</feature>
<gene>
    <name evidence="7" type="ORF">N4261_01120</name>
</gene>
<feature type="transmembrane region" description="Helical" evidence="6">
    <location>
        <begin position="77"/>
        <end position="97"/>
    </location>
</feature>
<dbReference type="Proteomes" id="UP001064933">
    <property type="component" value="Chromosome"/>
</dbReference>
<keyword evidence="3 6" id="KW-0812">Transmembrane</keyword>
<feature type="transmembrane region" description="Helical" evidence="6">
    <location>
        <begin position="103"/>
        <end position="131"/>
    </location>
</feature>
<evidence type="ECO:0000313" key="8">
    <source>
        <dbReference type="Proteomes" id="UP001064933"/>
    </source>
</evidence>
<feature type="transmembrane region" description="Helical" evidence="6">
    <location>
        <begin position="32"/>
        <end position="56"/>
    </location>
</feature>
<dbReference type="RefSeq" id="WP_261758393.1">
    <property type="nucleotide sequence ID" value="NZ_CP104562.2"/>
</dbReference>
<evidence type="ECO:0000256" key="5">
    <source>
        <dbReference type="ARBA" id="ARBA00023136"/>
    </source>
</evidence>
<feature type="transmembrane region" description="Helical" evidence="6">
    <location>
        <begin position="305"/>
        <end position="324"/>
    </location>
</feature>
<name>A0ABY6AZG9_9BURK</name>
<comment type="similarity">
    <text evidence="2">Belongs to the PucC family.</text>
</comment>
<dbReference type="PIRSF" id="PIRSF016565">
    <property type="entry name" value="PucC"/>
    <property type="match status" value="1"/>
</dbReference>
<evidence type="ECO:0000256" key="1">
    <source>
        <dbReference type="ARBA" id="ARBA00004141"/>
    </source>
</evidence>
<evidence type="ECO:0000256" key="6">
    <source>
        <dbReference type="SAM" id="Phobius"/>
    </source>
</evidence>
<feature type="transmembrane region" description="Helical" evidence="6">
    <location>
        <begin position="143"/>
        <end position="163"/>
    </location>
</feature>
<feature type="transmembrane region" description="Helical" evidence="6">
    <location>
        <begin position="234"/>
        <end position="252"/>
    </location>
</feature>
<comment type="subcellular location">
    <subcellularLocation>
        <location evidence="1">Membrane</location>
        <topology evidence="1">Multi-pass membrane protein</topology>
    </subcellularLocation>
</comment>
<dbReference type="InterPro" id="IPR036259">
    <property type="entry name" value="MFS_trans_sf"/>
</dbReference>
<feature type="transmembrane region" description="Helical" evidence="6">
    <location>
        <begin position="368"/>
        <end position="389"/>
    </location>
</feature>
<feature type="transmembrane region" description="Helical" evidence="6">
    <location>
        <begin position="175"/>
        <end position="195"/>
    </location>
</feature>
<keyword evidence="5 6" id="KW-0472">Membrane</keyword>
<sequence>MTTPFMGWLGVVRLGLVQSALGAIVVLTTSTLNRVMVVEMALPALLPGLLLGWHYLVQAARPRMGHGADQGRRCTPWILGGMVTLAGGGWLAAWATVLMAHHLAAGVALALVAYALIGLGVAASGTSLLTLLAKRVAPERRAAAATTVWMLMIAGFVVTAGVSGRLLDPFTPQRLLMVAGGVAVSAVLVAAMALFRLEGRAEPEPHPMPAAQRPPVTFTQALRDAWAEPRARRFTVFVFISMLAYSMQDLILEPFAGLVFGLTPGATTRLSGTQHGGALLGMLLAAGAGSRWAGGRWGSLRDWTIWGCVAAGLSLAGLVLAGLMGPGWPLAANVFLLGVCTGAFSIAAIGAMMGLAGADGPGREGVRMGLWGAAQAQAFALGGLVGTAASDLARWLIQAAGPAYALVFLANAALFLVAARLAARVDPRPAASAPILFGQLKRAP</sequence>
<dbReference type="Pfam" id="PF03209">
    <property type="entry name" value="PUCC"/>
    <property type="match status" value="1"/>
</dbReference>
<dbReference type="Gene3D" id="1.20.1250.20">
    <property type="entry name" value="MFS general substrate transporter like domains"/>
    <property type="match status" value="1"/>
</dbReference>
<dbReference type="EMBL" id="CP104562">
    <property type="protein sequence ID" value="UXH78569.1"/>
    <property type="molecule type" value="Genomic_DNA"/>
</dbReference>
<keyword evidence="8" id="KW-1185">Reference proteome</keyword>
<proteinExistence type="inferred from homology"/>
<dbReference type="InterPro" id="IPR026036">
    <property type="entry name" value="PucC"/>
</dbReference>
<dbReference type="CDD" id="cd06176">
    <property type="entry name" value="MFS_BCD_PucC-like"/>
    <property type="match status" value="1"/>
</dbReference>
<keyword evidence="4 6" id="KW-1133">Transmembrane helix</keyword>
<accession>A0ABY6AZG9</accession>
<dbReference type="SUPFAM" id="SSF103473">
    <property type="entry name" value="MFS general substrate transporter"/>
    <property type="match status" value="1"/>
</dbReference>
<evidence type="ECO:0000256" key="3">
    <source>
        <dbReference type="ARBA" id="ARBA00022692"/>
    </source>
</evidence>
<dbReference type="PANTHER" id="PTHR23538:SF1">
    <property type="entry name" value="44.5 KD BACTERIOCHLOROPHYLL SYNTHASE SUBUNIT"/>
    <property type="match status" value="1"/>
</dbReference>
<evidence type="ECO:0000256" key="4">
    <source>
        <dbReference type="ARBA" id="ARBA00022989"/>
    </source>
</evidence>
<organism evidence="7 8">
    <name type="scientific">Roseateles amylovorans</name>
    <dbReference type="NCBI Taxonomy" id="2978473"/>
    <lineage>
        <taxon>Bacteria</taxon>
        <taxon>Pseudomonadati</taxon>
        <taxon>Pseudomonadota</taxon>
        <taxon>Betaproteobacteria</taxon>
        <taxon>Burkholderiales</taxon>
        <taxon>Sphaerotilaceae</taxon>
        <taxon>Roseateles</taxon>
    </lineage>
</organism>
<evidence type="ECO:0000313" key="7">
    <source>
        <dbReference type="EMBL" id="UXH78569.1"/>
    </source>
</evidence>
<dbReference type="InterPro" id="IPR004896">
    <property type="entry name" value="PucC-rel"/>
</dbReference>
<reference evidence="7" key="1">
    <citation type="submission" date="2022-10" db="EMBL/GenBank/DDBJ databases">
        <title>Characterization and whole genome sequencing of a new Roseateles species, isolated from fresh water.</title>
        <authorList>
            <person name="Guliayeva D.Y."/>
            <person name="Akhremchuk A.E."/>
            <person name="Sikolenko M.A."/>
            <person name="Valentovich L.N."/>
            <person name="Sidarenka A.V."/>
        </authorList>
    </citation>
    <scope>NUCLEOTIDE SEQUENCE</scope>
    <source>
        <strain evidence="7">BIM B-1768</strain>
    </source>
</reference>